<accession>A0AAX6M8S2</accession>
<protein>
    <submittedName>
        <fullName evidence="1">Uncharacterized protein</fullName>
    </submittedName>
</protein>
<reference evidence="1 2" key="1">
    <citation type="journal article" date="2024" name="Front Chem Biol">
        <title>Unveiling the potential of Daldinia eschscholtzii MFLUCC 19-0629 through bioactivity and bioinformatics studies for enhanced sustainable agriculture production.</title>
        <authorList>
            <person name="Brooks S."/>
            <person name="Weaver J.A."/>
            <person name="Klomchit A."/>
            <person name="Alharthi S.A."/>
            <person name="Onlamun T."/>
            <person name="Nurani R."/>
            <person name="Vong T.K."/>
            <person name="Alberti F."/>
            <person name="Greco C."/>
        </authorList>
    </citation>
    <scope>NUCLEOTIDE SEQUENCE [LARGE SCALE GENOMIC DNA]</scope>
    <source>
        <strain evidence="1">MFLUCC 19-0629</strain>
    </source>
</reference>
<evidence type="ECO:0000313" key="2">
    <source>
        <dbReference type="Proteomes" id="UP001369815"/>
    </source>
</evidence>
<organism evidence="1 2">
    <name type="scientific">Daldinia eschscholtzii</name>
    <dbReference type="NCBI Taxonomy" id="292717"/>
    <lineage>
        <taxon>Eukaryota</taxon>
        <taxon>Fungi</taxon>
        <taxon>Dikarya</taxon>
        <taxon>Ascomycota</taxon>
        <taxon>Pezizomycotina</taxon>
        <taxon>Sordariomycetes</taxon>
        <taxon>Xylariomycetidae</taxon>
        <taxon>Xylariales</taxon>
        <taxon>Hypoxylaceae</taxon>
        <taxon>Daldinia</taxon>
    </lineage>
</organism>
<dbReference type="EMBL" id="JBANMG010000009">
    <property type="protein sequence ID" value="KAK6949045.1"/>
    <property type="molecule type" value="Genomic_DNA"/>
</dbReference>
<evidence type="ECO:0000313" key="1">
    <source>
        <dbReference type="EMBL" id="KAK6949045.1"/>
    </source>
</evidence>
<sequence length="306" mass="35388">MMTSENDSLPVVRYRKGLSAEEFDEFIKSSSKGVQDDVDYAFSLARYKDLQREAGSYHWRSHWKFMLRIFKCSPWDLTTWGLRFHTGYTDKVVRELNVILPHPIWEGNVDILRYVLQKMVLFGLKTDVEPLGPLMPGIADVLIANEKKCTPGLALEMWKGTNPTTNSNIDALLKVLLKRVGKFEQQPWSPRPFLLTPQDVCCIRDALDILSCDHLAPFTVQEYYDAFVKQEMWPPGLAAVDIKTIQRWDSAMLAIKNRDERLKEPDTRVGEERKRHKILAYWKSSNCNVELGQLISENTAPYPFYP</sequence>
<proteinExistence type="predicted"/>
<gene>
    <name evidence="1" type="ORF">Daesc_009118</name>
</gene>
<keyword evidence="2" id="KW-1185">Reference proteome</keyword>
<dbReference type="Proteomes" id="UP001369815">
    <property type="component" value="Unassembled WGS sequence"/>
</dbReference>
<dbReference type="AlphaFoldDB" id="A0AAX6M8S2"/>
<name>A0AAX6M8S2_9PEZI</name>
<comment type="caution">
    <text evidence="1">The sequence shown here is derived from an EMBL/GenBank/DDBJ whole genome shotgun (WGS) entry which is preliminary data.</text>
</comment>